<sequence>MLVEFIFQYVGAFAGNISAYLFGACCLDFAREMFTREE</sequence>
<gene>
    <name evidence="2" type="ORF">PF008_g18403</name>
</gene>
<dbReference type="EMBL" id="QXFY01001398">
    <property type="protein sequence ID" value="KAE9318875.1"/>
    <property type="molecule type" value="Genomic_DNA"/>
</dbReference>
<organism evidence="2 3">
    <name type="scientific">Phytophthora fragariae</name>
    <dbReference type="NCBI Taxonomy" id="53985"/>
    <lineage>
        <taxon>Eukaryota</taxon>
        <taxon>Sar</taxon>
        <taxon>Stramenopiles</taxon>
        <taxon>Oomycota</taxon>
        <taxon>Peronosporomycetes</taxon>
        <taxon>Peronosporales</taxon>
        <taxon>Peronosporaceae</taxon>
        <taxon>Phytophthora</taxon>
    </lineage>
</organism>
<name>A0A6G0R5F8_9STRA</name>
<dbReference type="AlphaFoldDB" id="A0A6G0R5F8"/>
<keyword evidence="1" id="KW-0472">Membrane</keyword>
<accession>A0A6G0R5F8</accession>
<evidence type="ECO:0000313" key="2">
    <source>
        <dbReference type="EMBL" id="KAE9318875.1"/>
    </source>
</evidence>
<protein>
    <submittedName>
        <fullName evidence="2">Uncharacterized protein</fullName>
    </submittedName>
</protein>
<feature type="transmembrane region" description="Helical" evidence="1">
    <location>
        <begin position="6"/>
        <end position="30"/>
    </location>
</feature>
<proteinExistence type="predicted"/>
<reference evidence="2 3" key="1">
    <citation type="submission" date="2018-09" db="EMBL/GenBank/DDBJ databases">
        <title>Genomic investigation of the strawberry pathogen Phytophthora fragariae indicates pathogenicity is determined by transcriptional variation in three key races.</title>
        <authorList>
            <person name="Adams T.M."/>
            <person name="Armitage A.D."/>
            <person name="Sobczyk M.K."/>
            <person name="Bates H.J."/>
            <person name="Dunwell J.M."/>
            <person name="Nellist C.F."/>
            <person name="Harrison R.J."/>
        </authorList>
    </citation>
    <scope>NUCLEOTIDE SEQUENCE [LARGE SCALE GENOMIC DNA]</scope>
    <source>
        <strain evidence="2 3">NOV-77</strain>
    </source>
</reference>
<keyword evidence="1" id="KW-0812">Transmembrane</keyword>
<dbReference type="Proteomes" id="UP000486351">
    <property type="component" value="Unassembled WGS sequence"/>
</dbReference>
<comment type="caution">
    <text evidence="2">The sequence shown here is derived from an EMBL/GenBank/DDBJ whole genome shotgun (WGS) entry which is preliminary data.</text>
</comment>
<keyword evidence="1" id="KW-1133">Transmembrane helix</keyword>
<evidence type="ECO:0000256" key="1">
    <source>
        <dbReference type="SAM" id="Phobius"/>
    </source>
</evidence>
<evidence type="ECO:0000313" key="3">
    <source>
        <dbReference type="Proteomes" id="UP000486351"/>
    </source>
</evidence>